<dbReference type="Proteomes" id="UP000747110">
    <property type="component" value="Unassembled WGS sequence"/>
</dbReference>
<name>A0A8J4DAW3_9CHLO</name>
<keyword evidence="1" id="KW-0732">Signal</keyword>
<comment type="caution">
    <text evidence="3">The sequence shown here is derived from an EMBL/GenBank/DDBJ whole genome shotgun (WGS) entry which is preliminary data.</text>
</comment>
<protein>
    <submittedName>
        <fullName evidence="3">Uncharacterized protein</fullName>
    </submittedName>
</protein>
<evidence type="ECO:0000256" key="1">
    <source>
        <dbReference type="SAM" id="SignalP"/>
    </source>
</evidence>
<dbReference type="Proteomes" id="UP000722791">
    <property type="component" value="Unassembled WGS sequence"/>
</dbReference>
<dbReference type="OrthoDB" id="8068875at2759"/>
<evidence type="ECO:0000313" key="2">
    <source>
        <dbReference type="EMBL" id="GIL70882.1"/>
    </source>
</evidence>
<feature type="signal peptide" evidence="1">
    <location>
        <begin position="1"/>
        <end position="16"/>
    </location>
</feature>
<keyword evidence="5" id="KW-1185">Reference proteome</keyword>
<gene>
    <name evidence="2" type="ORF">Vretifemale_1559</name>
    <name evidence="3" type="ORF">Vretimale_3951</name>
</gene>
<evidence type="ECO:0000313" key="4">
    <source>
        <dbReference type="Proteomes" id="UP000722791"/>
    </source>
</evidence>
<evidence type="ECO:0000313" key="5">
    <source>
        <dbReference type="Proteomes" id="UP000747110"/>
    </source>
</evidence>
<proteinExistence type="predicted"/>
<organism evidence="3 4">
    <name type="scientific">Volvox reticuliferus</name>
    <dbReference type="NCBI Taxonomy" id="1737510"/>
    <lineage>
        <taxon>Eukaryota</taxon>
        <taxon>Viridiplantae</taxon>
        <taxon>Chlorophyta</taxon>
        <taxon>core chlorophytes</taxon>
        <taxon>Chlorophyceae</taxon>
        <taxon>CS clade</taxon>
        <taxon>Chlamydomonadales</taxon>
        <taxon>Volvocaceae</taxon>
        <taxon>Volvox</taxon>
    </lineage>
</organism>
<evidence type="ECO:0000313" key="3">
    <source>
        <dbReference type="EMBL" id="GIL98603.1"/>
    </source>
</evidence>
<sequence>MFGLQRCGVRLRGVKALLFFILLEASMPWAIHTAGRQRDNLVLYSFAPTDPEFVRNLGYFVREAIQDDARSDYIIIVQEFTEMLKVKLPDLPRHARYVRHTNRCYDWGSYGWLLFTGHVDLRRYKFFFFINCSVRGPFMPAYARDRVHWTEPFVSRLIGDVKMVGPTISCEGSALNGDFRGKWRYNPHVQSYAVATDRVGLQVLLDDGRVFHCHNNRWNTIYYSELGSSTAILKAGYNIDCLMTKYQNIDWRNKSNWGCNARSSPQSDLTYDGITLDPLEVMFVKVKGFLLQRNITYSLKAAQYDLWLENETSRNVSLLLSNKYASNEFSYKAPRILVAKARGSSCFDAEFYRQRNRDLMDMVNSDTTAWQHYTFYGQFERRPHRFLCSMNYSKYFKN</sequence>
<accession>A0A8J4DAW3</accession>
<dbReference type="AlphaFoldDB" id="A0A8J4DAW3"/>
<feature type="chain" id="PRO_5036271604" evidence="1">
    <location>
        <begin position="17"/>
        <end position="398"/>
    </location>
</feature>
<reference evidence="3" key="1">
    <citation type="journal article" date="2021" name="Proc. Natl. Acad. Sci. U.S.A.">
        <title>Three genomes in the algal genus Volvox reveal the fate of a haploid sex-determining region after a transition to homothallism.</title>
        <authorList>
            <person name="Yamamoto K."/>
            <person name="Hamaji T."/>
            <person name="Kawai-Toyooka H."/>
            <person name="Matsuzaki R."/>
            <person name="Takahashi F."/>
            <person name="Nishimura Y."/>
            <person name="Kawachi M."/>
            <person name="Noguchi H."/>
            <person name="Minakuchi Y."/>
            <person name="Umen J.G."/>
            <person name="Toyoda A."/>
            <person name="Nozaki H."/>
        </authorList>
    </citation>
    <scope>NUCLEOTIDE SEQUENCE</scope>
    <source>
        <strain evidence="3">NIES-3785</strain>
        <strain evidence="2">NIES-3786</strain>
    </source>
</reference>
<dbReference type="EMBL" id="BNCP01000002">
    <property type="protein sequence ID" value="GIL70882.1"/>
    <property type="molecule type" value="Genomic_DNA"/>
</dbReference>
<dbReference type="EMBL" id="BNCQ01000005">
    <property type="protein sequence ID" value="GIL98603.1"/>
    <property type="molecule type" value="Genomic_DNA"/>
</dbReference>